<organism evidence="4 5">
    <name type="scientific">Micromonospora deserti</name>
    <dbReference type="NCBI Taxonomy" id="2070366"/>
    <lineage>
        <taxon>Bacteria</taxon>
        <taxon>Bacillati</taxon>
        <taxon>Actinomycetota</taxon>
        <taxon>Actinomycetes</taxon>
        <taxon>Micromonosporales</taxon>
        <taxon>Micromonosporaceae</taxon>
        <taxon>Micromonospora</taxon>
    </lineage>
</organism>
<comment type="caution">
    <text evidence="4">The sequence shown here is derived from an EMBL/GenBank/DDBJ whole genome shotgun (WGS) entry which is preliminary data.</text>
</comment>
<evidence type="ECO:0000313" key="5">
    <source>
        <dbReference type="Proteomes" id="UP000248749"/>
    </source>
</evidence>
<gene>
    <name evidence="4" type="primary">pqqA</name>
    <name evidence="4" type="ORF">C1I99_00255</name>
</gene>
<dbReference type="InterPro" id="IPR011725">
    <property type="entry name" value="PQQ_synth_PqqA"/>
</dbReference>
<dbReference type="AlphaFoldDB" id="A0A2W2DGB6"/>
<dbReference type="NCBIfam" id="TIGR02107">
    <property type="entry name" value="PQQ_syn_pqqA"/>
    <property type="match status" value="1"/>
</dbReference>
<dbReference type="OrthoDB" id="3638083at2"/>
<evidence type="ECO:0000256" key="1">
    <source>
        <dbReference type="ARBA" id="ARBA00004886"/>
    </source>
</evidence>
<dbReference type="RefSeq" id="WP_111132165.1">
    <property type="nucleotide sequence ID" value="NZ_POUB01000002.1"/>
</dbReference>
<sequence length="36" mass="4246">MESVVVPPDLLEWEAPEFEEFGCGPEVTMYVDRWEE</sequence>
<dbReference type="UniPathway" id="UPA00539"/>
<dbReference type="Pfam" id="PF08042">
    <property type="entry name" value="PqqA"/>
    <property type="match status" value="1"/>
</dbReference>
<comment type="similarity">
    <text evidence="2">Belongs to the PqqA family.</text>
</comment>
<keyword evidence="5" id="KW-1185">Reference proteome</keyword>
<evidence type="ECO:0000256" key="2">
    <source>
        <dbReference type="ARBA" id="ARBA00009325"/>
    </source>
</evidence>
<name>A0A2W2DGB6_9ACTN</name>
<dbReference type="GO" id="GO:0018189">
    <property type="term" value="P:pyrroloquinoline quinone biosynthetic process"/>
    <property type="evidence" value="ECO:0007669"/>
    <property type="project" value="UniProtKB-UniPathway"/>
</dbReference>
<reference evidence="4 5" key="1">
    <citation type="submission" date="2018-01" db="EMBL/GenBank/DDBJ databases">
        <title>Draft genome sequence of Salinispora sp. 13K206.</title>
        <authorList>
            <person name="Sahin N."/>
            <person name="Saygin H."/>
            <person name="Ay H."/>
        </authorList>
    </citation>
    <scope>NUCLEOTIDE SEQUENCE [LARGE SCALE GENOMIC DNA]</scope>
    <source>
        <strain evidence="4 5">13K206</strain>
    </source>
</reference>
<dbReference type="EMBL" id="POUB01000002">
    <property type="protein sequence ID" value="PZG02979.1"/>
    <property type="molecule type" value="Genomic_DNA"/>
</dbReference>
<proteinExistence type="inferred from homology"/>
<evidence type="ECO:0000313" key="4">
    <source>
        <dbReference type="EMBL" id="PZG02979.1"/>
    </source>
</evidence>
<dbReference type="Proteomes" id="UP000248749">
    <property type="component" value="Unassembled WGS sequence"/>
</dbReference>
<accession>A0A2W2DGB6</accession>
<comment type="pathway">
    <text evidence="1">Cofactor biosynthesis; pyrroloquinoline quinone biosynthesis.</text>
</comment>
<protein>
    <recommendedName>
        <fullName evidence="3">Coenzyme PQQ synthesis protein A</fullName>
    </recommendedName>
</protein>
<evidence type="ECO:0000256" key="3">
    <source>
        <dbReference type="ARBA" id="ARBA00015086"/>
    </source>
</evidence>